<comment type="caution">
    <text evidence="1">The sequence shown here is derived from an EMBL/GenBank/DDBJ whole genome shotgun (WGS) entry which is preliminary data.</text>
</comment>
<sequence length="79" mass="9096">MMPWGQPLLIDGEVRECPECGAYQNWVVLCMRDDSVWLRCRVGHTTKEPGLDATWYNRHSGPADRWHPTLADGLRHLGH</sequence>
<evidence type="ECO:0000313" key="2">
    <source>
        <dbReference type="Proteomes" id="UP000235943"/>
    </source>
</evidence>
<gene>
    <name evidence="1" type="ORF">C1J00_06255</name>
</gene>
<dbReference type="EMBL" id="POUC01000027">
    <property type="protein sequence ID" value="PNG23022.1"/>
    <property type="molecule type" value="Genomic_DNA"/>
</dbReference>
<dbReference type="Proteomes" id="UP000235943">
    <property type="component" value="Unassembled WGS sequence"/>
</dbReference>
<reference evidence="1 2" key="1">
    <citation type="submission" date="2018-01" db="EMBL/GenBank/DDBJ databases">
        <title>Draft genome sequence of Streptomyces sp. 13K301.</title>
        <authorList>
            <person name="Sahin N."/>
            <person name="Saygin H."/>
            <person name="Ay H."/>
        </authorList>
    </citation>
    <scope>NUCLEOTIDE SEQUENCE [LARGE SCALE GENOMIC DNA]</scope>
    <source>
        <strain evidence="1 2">13K301</strain>
    </source>
</reference>
<evidence type="ECO:0000313" key="1">
    <source>
        <dbReference type="EMBL" id="PNG23022.1"/>
    </source>
</evidence>
<name>A0A2N8TVH7_9ACTN</name>
<keyword evidence="2" id="KW-1185">Reference proteome</keyword>
<dbReference type="OrthoDB" id="3853525at2"/>
<accession>A0A2N8TVH7</accession>
<proteinExistence type="predicted"/>
<protein>
    <submittedName>
        <fullName evidence="1">Uncharacterized protein</fullName>
    </submittedName>
</protein>
<dbReference type="AlphaFoldDB" id="A0A2N8TVH7"/>
<organism evidence="1 2">
    <name type="scientific">Streptomyces cahuitamycinicus</name>
    <dbReference type="NCBI Taxonomy" id="2070367"/>
    <lineage>
        <taxon>Bacteria</taxon>
        <taxon>Bacillati</taxon>
        <taxon>Actinomycetota</taxon>
        <taxon>Actinomycetes</taxon>
        <taxon>Kitasatosporales</taxon>
        <taxon>Streptomycetaceae</taxon>
        <taxon>Streptomyces</taxon>
    </lineage>
</organism>